<protein>
    <recommendedName>
        <fullName evidence="5">DUF1232 domain-containing protein</fullName>
    </recommendedName>
</protein>
<reference evidence="3 4" key="1">
    <citation type="submission" date="2018-11" db="EMBL/GenBank/DDBJ databases">
        <title>Sequencing the genomes of 1000 actinobacteria strains.</title>
        <authorList>
            <person name="Klenk H.-P."/>
        </authorList>
    </citation>
    <scope>NUCLEOTIDE SEQUENCE [LARGE SCALE GENOMIC DNA]</scope>
    <source>
        <strain evidence="3 4">DSM 44254</strain>
    </source>
</reference>
<keyword evidence="2" id="KW-1133">Transmembrane helix</keyword>
<keyword evidence="2" id="KW-0812">Transmembrane</keyword>
<comment type="caution">
    <text evidence="3">The sequence shown here is derived from an EMBL/GenBank/DDBJ whole genome shotgun (WGS) entry which is preliminary data.</text>
</comment>
<keyword evidence="2" id="KW-0472">Membrane</keyword>
<keyword evidence="4" id="KW-1185">Reference proteome</keyword>
<sequence>MPDGWWPWVLVAGGVFVLVTLFFVVRTLIRLRTLRGFVKADDAPSTAKAAYYGAWVYALSPIDLLPDPILIDDVGIVLAAIATIEYFVRKHRPTGLIRQPGEPGPRPLPDTARRRGKR</sequence>
<organism evidence="3 4">
    <name type="scientific">Actinocorallia herbida</name>
    <dbReference type="NCBI Taxonomy" id="58109"/>
    <lineage>
        <taxon>Bacteria</taxon>
        <taxon>Bacillati</taxon>
        <taxon>Actinomycetota</taxon>
        <taxon>Actinomycetes</taxon>
        <taxon>Streptosporangiales</taxon>
        <taxon>Thermomonosporaceae</taxon>
        <taxon>Actinocorallia</taxon>
    </lineage>
</organism>
<feature type="region of interest" description="Disordered" evidence="1">
    <location>
        <begin position="95"/>
        <end position="118"/>
    </location>
</feature>
<evidence type="ECO:0008006" key="5">
    <source>
        <dbReference type="Google" id="ProtNLM"/>
    </source>
</evidence>
<dbReference type="EMBL" id="RJKE01000001">
    <property type="protein sequence ID" value="ROO84596.1"/>
    <property type="molecule type" value="Genomic_DNA"/>
</dbReference>
<evidence type="ECO:0000256" key="2">
    <source>
        <dbReference type="SAM" id="Phobius"/>
    </source>
</evidence>
<feature type="transmembrane region" description="Helical" evidence="2">
    <location>
        <begin position="6"/>
        <end position="29"/>
    </location>
</feature>
<proteinExistence type="predicted"/>
<accession>A0A3N1CTF4</accession>
<name>A0A3N1CTF4_9ACTN</name>
<dbReference type="RefSeq" id="WP_123664194.1">
    <property type="nucleotide sequence ID" value="NZ_RJKE01000001.1"/>
</dbReference>
<evidence type="ECO:0000256" key="1">
    <source>
        <dbReference type="SAM" id="MobiDB-lite"/>
    </source>
</evidence>
<gene>
    <name evidence="3" type="ORF">EDD29_2123</name>
</gene>
<evidence type="ECO:0000313" key="3">
    <source>
        <dbReference type="EMBL" id="ROO84596.1"/>
    </source>
</evidence>
<evidence type="ECO:0000313" key="4">
    <source>
        <dbReference type="Proteomes" id="UP000272400"/>
    </source>
</evidence>
<dbReference type="Proteomes" id="UP000272400">
    <property type="component" value="Unassembled WGS sequence"/>
</dbReference>
<dbReference type="AlphaFoldDB" id="A0A3N1CTF4"/>